<dbReference type="SMART" id="SM00368">
    <property type="entry name" value="LRR_RI"/>
    <property type="match status" value="8"/>
</dbReference>
<protein>
    <submittedName>
        <fullName evidence="4">Uncharacterized protein</fullName>
    </submittedName>
</protein>
<dbReference type="InterPro" id="IPR001611">
    <property type="entry name" value="Leu-rich_rpt"/>
</dbReference>
<accession>A0ABD1ZPQ0</accession>
<dbReference type="PANTHER" id="PTHR24113">
    <property type="entry name" value="RAN GTPASE-ACTIVATING PROTEIN 1"/>
    <property type="match status" value="1"/>
</dbReference>
<evidence type="ECO:0000256" key="3">
    <source>
        <dbReference type="ARBA" id="ARBA00022737"/>
    </source>
</evidence>
<dbReference type="GO" id="GO:0005096">
    <property type="term" value="F:GTPase activator activity"/>
    <property type="evidence" value="ECO:0007669"/>
    <property type="project" value="UniProtKB-KW"/>
</dbReference>
<organism evidence="4 5">
    <name type="scientific">Riccia fluitans</name>
    <dbReference type="NCBI Taxonomy" id="41844"/>
    <lineage>
        <taxon>Eukaryota</taxon>
        <taxon>Viridiplantae</taxon>
        <taxon>Streptophyta</taxon>
        <taxon>Embryophyta</taxon>
        <taxon>Marchantiophyta</taxon>
        <taxon>Marchantiopsida</taxon>
        <taxon>Marchantiidae</taxon>
        <taxon>Marchantiales</taxon>
        <taxon>Ricciaceae</taxon>
        <taxon>Riccia</taxon>
    </lineage>
</organism>
<dbReference type="EMBL" id="JBHFFA010000001">
    <property type="protein sequence ID" value="KAL2653428.1"/>
    <property type="molecule type" value="Genomic_DNA"/>
</dbReference>
<dbReference type="InterPro" id="IPR032675">
    <property type="entry name" value="LRR_dom_sf"/>
</dbReference>
<keyword evidence="1" id="KW-0343">GTPase activation</keyword>
<gene>
    <name evidence="4" type="ORF">R1flu_021556</name>
</gene>
<evidence type="ECO:0000256" key="2">
    <source>
        <dbReference type="ARBA" id="ARBA00022614"/>
    </source>
</evidence>
<proteinExistence type="predicted"/>
<evidence type="ECO:0000256" key="1">
    <source>
        <dbReference type="ARBA" id="ARBA00022468"/>
    </source>
</evidence>
<dbReference type="Gene3D" id="3.80.10.10">
    <property type="entry name" value="Ribonuclease Inhibitor"/>
    <property type="match status" value="3"/>
</dbReference>
<dbReference type="InterPro" id="IPR027038">
    <property type="entry name" value="RanGap"/>
</dbReference>
<keyword evidence="2" id="KW-0433">Leucine-rich repeat</keyword>
<reference evidence="4 5" key="1">
    <citation type="submission" date="2024-09" db="EMBL/GenBank/DDBJ databases">
        <title>Chromosome-scale assembly of Riccia fluitans.</title>
        <authorList>
            <person name="Paukszto L."/>
            <person name="Sawicki J."/>
            <person name="Karawczyk K."/>
            <person name="Piernik-Szablinska J."/>
            <person name="Szczecinska M."/>
            <person name="Mazdziarz M."/>
        </authorList>
    </citation>
    <scope>NUCLEOTIDE SEQUENCE [LARGE SCALE GENOMIC DNA]</scope>
    <source>
        <strain evidence="4">Rf_01</strain>
        <tissue evidence="4">Aerial parts of the thallus</tissue>
    </source>
</reference>
<dbReference type="Pfam" id="PF13516">
    <property type="entry name" value="LRR_6"/>
    <property type="match status" value="6"/>
</dbReference>
<dbReference type="SUPFAM" id="SSF52047">
    <property type="entry name" value="RNI-like"/>
    <property type="match status" value="1"/>
</dbReference>
<comment type="caution">
    <text evidence="4">The sequence shown here is derived from an EMBL/GenBank/DDBJ whole genome shotgun (WGS) entry which is preliminary data.</text>
</comment>
<evidence type="ECO:0000313" key="4">
    <source>
        <dbReference type="EMBL" id="KAL2653428.1"/>
    </source>
</evidence>
<dbReference type="SMART" id="SM00367">
    <property type="entry name" value="LRR_CC"/>
    <property type="match status" value="6"/>
</dbReference>
<keyword evidence="3" id="KW-0677">Repeat</keyword>
<name>A0ABD1ZPQ0_9MARC</name>
<dbReference type="Proteomes" id="UP001605036">
    <property type="component" value="Unassembled WGS sequence"/>
</dbReference>
<dbReference type="InterPro" id="IPR006553">
    <property type="entry name" value="Leu-rich_rpt_Cys-con_subtyp"/>
</dbReference>
<sequence length="657" mass="73473">MKPLNSDIIRYLLFRLRKGARKGSGRVETEGSLFDSRSSSSQDLYYAGLKRELQCASCIDLRPATRSSWLRVKDQLDDDDLLILVKAFLELDMQQLAYLDLSGNKIGEKGVVALGEALIYMPGLIHLDLSRNQIGEKGVVTIADVVERGSFPTLTWFDLSQDVNCSVSDGERESYALARALKSGHLSRLHHLGLPPCNMDVVVNALWEGRLRKLSYLKISGYFDEDSSLNVRTASKEELFSVIQRLPLQDIHLRRCGLTWDVMEEFIRALVSGEESAESLQHLDLSENNLGVRGIIALGRIIKEGHLSNLKHLMLGQCGIEEIYQIRALEDGLLSGNMSELRYLDLSSNKLSFFGTCTIVKVIEAGHLSKLERLNLSDCNMKMAAGLERLRPGKPHRLPYLDTDERDILDFVAALKSGHLKGLKNLDLSFNKLGTQGCEALAKVIQAGHLPDLQYLHLNACGIKDDGVVALVEAIRAGQLSKLQYLDLGFNKFGQRGVEAMARALKEGLMAELRFLNLYLFRLDSVPLVREVVACLYESIYDAVPSEDMNCRIATRERDRLVRISFSFAKKKRQAMLVEREQLVEQMATAFIDAYSSNHDLKATIIGLGSLDAQNQECRHLNAQIPVHYHEDLSSFSNRTAALSVVVVALGIFLYMV</sequence>
<evidence type="ECO:0000313" key="5">
    <source>
        <dbReference type="Proteomes" id="UP001605036"/>
    </source>
</evidence>
<keyword evidence="5" id="KW-1185">Reference proteome</keyword>
<dbReference type="AlphaFoldDB" id="A0ABD1ZPQ0"/>
<dbReference type="PANTHER" id="PTHR24113:SF12">
    <property type="entry name" value="RAN GTPASE-ACTIVATING PROTEIN 1"/>
    <property type="match status" value="1"/>
</dbReference>